<name>A0A4V6X6C1_9BACI</name>
<keyword evidence="1" id="KW-0175">Coiled coil</keyword>
<protein>
    <submittedName>
        <fullName evidence="2">Uncharacterized protein</fullName>
    </submittedName>
</protein>
<gene>
    <name evidence="2" type="ORF">FC756_01360</name>
</gene>
<evidence type="ECO:0000313" key="2">
    <source>
        <dbReference type="EMBL" id="TKI72533.1"/>
    </source>
</evidence>
<accession>A0A4V6X6C1</accession>
<keyword evidence="3" id="KW-1185">Reference proteome</keyword>
<proteinExistence type="predicted"/>
<sequence>MADKTFGVKVTEEVYDKAKATVEMSGLTGKDWLEKVISLYELNSLKDGISSDYSNDLAELEVHTTRIYSLISNMVARSTYLKDHAVKEVSDKLDSKEGIIAELQEKNRSLKLSISDLEEQHKEASKHALTLENTLVSMQNTIDNNQALINEYKEKNDTLSGLVTKYQGYADENEALKKAFEVEKASLVQQLNEQQTAYTEQIHQLKQAKQQAYERVRELETTLENAQLNYTRELEIMQERKDLEREKALVEVEREYQAKLQAQNDKYNDKVAEMHAESERIRGNYEAKLEATVISTENKKK</sequence>
<evidence type="ECO:0000256" key="1">
    <source>
        <dbReference type="SAM" id="Coils"/>
    </source>
</evidence>
<feature type="coiled-coil region" evidence="1">
    <location>
        <begin position="188"/>
        <end position="277"/>
    </location>
</feature>
<reference evidence="2 3" key="1">
    <citation type="submission" date="2019-04" db="EMBL/GenBank/DDBJ databases">
        <title>Lysinibacillus genome sequencing.</title>
        <authorList>
            <person name="Dunlap C."/>
        </authorList>
    </citation>
    <scope>NUCLEOTIDE SEQUENCE [LARGE SCALE GENOMIC DNA]</scope>
    <source>
        <strain evidence="2 3">CCTCC AB 2010389</strain>
    </source>
</reference>
<dbReference type="Gene3D" id="1.20.5.170">
    <property type="match status" value="1"/>
</dbReference>
<dbReference type="AlphaFoldDB" id="A0A4V6X6C1"/>
<dbReference type="Proteomes" id="UP000308744">
    <property type="component" value="Unassembled WGS sequence"/>
</dbReference>
<organism evidence="2 3">
    <name type="scientific">Lysinibacillus mangiferihumi</name>
    <dbReference type="NCBI Taxonomy" id="1130819"/>
    <lineage>
        <taxon>Bacteria</taxon>
        <taxon>Bacillati</taxon>
        <taxon>Bacillota</taxon>
        <taxon>Bacilli</taxon>
        <taxon>Bacillales</taxon>
        <taxon>Bacillaceae</taxon>
        <taxon>Lysinibacillus</taxon>
    </lineage>
</organism>
<evidence type="ECO:0000313" key="3">
    <source>
        <dbReference type="Proteomes" id="UP000308744"/>
    </source>
</evidence>
<feature type="coiled-coil region" evidence="1">
    <location>
        <begin position="86"/>
        <end position="158"/>
    </location>
</feature>
<dbReference type="EMBL" id="SZPU01000004">
    <property type="protein sequence ID" value="TKI72533.1"/>
    <property type="molecule type" value="Genomic_DNA"/>
</dbReference>
<dbReference type="RefSeq" id="WP_107896459.1">
    <property type="nucleotide sequence ID" value="NZ_PYWM01000021.1"/>
</dbReference>
<comment type="caution">
    <text evidence="2">The sequence shown here is derived from an EMBL/GenBank/DDBJ whole genome shotgun (WGS) entry which is preliminary data.</text>
</comment>